<gene>
    <name evidence="2" type="ORF">UV8b_04322</name>
</gene>
<feature type="chain" id="PRO_5034046938" evidence="1">
    <location>
        <begin position="18"/>
        <end position="52"/>
    </location>
</feature>
<dbReference type="AlphaFoldDB" id="A0A8E5HR76"/>
<dbReference type="Proteomes" id="UP000027002">
    <property type="component" value="Chromosome 3"/>
</dbReference>
<name>A0A8E5HR76_USTVR</name>
<proteinExistence type="predicted"/>
<reference evidence="2" key="1">
    <citation type="submission" date="2020-03" db="EMBL/GenBank/DDBJ databases">
        <title>A mixture of massive structural variations and highly conserved coding sequences in Ustilaginoidea virens genome.</title>
        <authorList>
            <person name="Zhang K."/>
            <person name="Zhao Z."/>
            <person name="Zhang Z."/>
            <person name="Li Y."/>
            <person name="Hsiang T."/>
            <person name="Sun W."/>
        </authorList>
    </citation>
    <scope>NUCLEOTIDE SEQUENCE</scope>
    <source>
        <strain evidence="2">UV-8b</strain>
    </source>
</reference>
<evidence type="ECO:0000313" key="2">
    <source>
        <dbReference type="EMBL" id="QUC20081.1"/>
    </source>
</evidence>
<sequence length="52" mass="5278">MKTLLAALLAAAPACRAGIVITPIQSDQIVAKLPGDCFFGAVTPQGCGPKPR</sequence>
<dbReference type="KEGG" id="uvi:66065100"/>
<keyword evidence="3" id="KW-1185">Reference proteome</keyword>
<protein>
    <submittedName>
        <fullName evidence="2">Uncharacterized protein</fullName>
    </submittedName>
</protein>
<evidence type="ECO:0000256" key="1">
    <source>
        <dbReference type="SAM" id="SignalP"/>
    </source>
</evidence>
<organism evidence="2 3">
    <name type="scientific">Ustilaginoidea virens</name>
    <name type="common">Rice false smut fungus</name>
    <name type="synonym">Villosiclava virens</name>
    <dbReference type="NCBI Taxonomy" id="1159556"/>
    <lineage>
        <taxon>Eukaryota</taxon>
        <taxon>Fungi</taxon>
        <taxon>Dikarya</taxon>
        <taxon>Ascomycota</taxon>
        <taxon>Pezizomycotina</taxon>
        <taxon>Sordariomycetes</taxon>
        <taxon>Hypocreomycetidae</taxon>
        <taxon>Hypocreales</taxon>
        <taxon>Clavicipitaceae</taxon>
        <taxon>Ustilaginoidea</taxon>
    </lineage>
</organism>
<evidence type="ECO:0000313" key="3">
    <source>
        <dbReference type="Proteomes" id="UP000027002"/>
    </source>
</evidence>
<dbReference type="EMBL" id="CP072755">
    <property type="protein sequence ID" value="QUC20081.1"/>
    <property type="molecule type" value="Genomic_DNA"/>
</dbReference>
<keyword evidence="1" id="KW-0732">Signal</keyword>
<dbReference type="OrthoDB" id="5144659at2759"/>
<dbReference type="RefSeq" id="XP_042997754.1">
    <property type="nucleotide sequence ID" value="XM_043141820.1"/>
</dbReference>
<feature type="signal peptide" evidence="1">
    <location>
        <begin position="1"/>
        <end position="17"/>
    </location>
</feature>
<accession>A0A8E5HR76</accession>
<dbReference type="GeneID" id="66065100"/>